<accession>A0A7S3LJ94</accession>
<evidence type="ECO:0008006" key="4">
    <source>
        <dbReference type="Google" id="ProtNLM"/>
    </source>
</evidence>
<protein>
    <recommendedName>
        <fullName evidence="4">Protochlorophyllide reductase</fullName>
    </recommendedName>
</protein>
<dbReference type="PANTHER" id="PTHR24320:SF148">
    <property type="entry name" value="NAD(P)-BINDING ROSSMANN-FOLD SUPERFAMILY PROTEIN"/>
    <property type="match status" value="1"/>
</dbReference>
<sequence length="350" mass="37951">MVKDKHYASWVEKLPSLEGKTVAITGTTSGTGYWTAVAALRKGAKLVLLLNRKSTRAENSEKKLQEEIESVKSSTQLKSVECDLMRFESVRNAAKEIASITAEHGGLDVLANNAGIMGFPDNRTADGYEVQMQTNHLSHFLLTSLLLKPLQDAAESRGEARVVQHSSGARNMFGSALEEKYFEKSEPKTLGGDSLQQNFLRYHQTKLANSCFALGMHKRLEKAGIINVKSIVSEPGIAATDLASNLGAANKGIGKKIIGAVLGLYVRLFVKVQSPADGALPLIEGCFGANVDGGDFFYPEQRQTGIPYKAISKGEPVKPNSEKLSMDETSQDLLWKKSEEAIGSAFLSDI</sequence>
<dbReference type="Pfam" id="PF00106">
    <property type="entry name" value="adh_short"/>
    <property type="match status" value="1"/>
</dbReference>
<comment type="similarity">
    <text evidence="1">Belongs to the short-chain dehydrogenases/reductases (SDR) family.</text>
</comment>
<dbReference type="InterPro" id="IPR002347">
    <property type="entry name" value="SDR_fam"/>
</dbReference>
<keyword evidence="2" id="KW-0560">Oxidoreductase</keyword>
<dbReference type="PANTHER" id="PTHR24320">
    <property type="entry name" value="RETINOL DEHYDROGENASE"/>
    <property type="match status" value="1"/>
</dbReference>
<dbReference type="EMBL" id="HBIN01003590">
    <property type="protein sequence ID" value="CAE0432151.1"/>
    <property type="molecule type" value="Transcribed_RNA"/>
</dbReference>
<dbReference type="SUPFAM" id="SSF51735">
    <property type="entry name" value="NAD(P)-binding Rossmann-fold domains"/>
    <property type="match status" value="1"/>
</dbReference>
<dbReference type="PRINTS" id="PR00081">
    <property type="entry name" value="GDHRDH"/>
</dbReference>
<dbReference type="AlphaFoldDB" id="A0A7S3LJ94"/>
<reference evidence="3" key="1">
    <citation type="submission" date="2021-01" db="EMBL/GenBank/DDBJ databases">
        <authorList>
            <person name="Corre E."/>
            <person name="Pelletier E."/>
            <person name="Niang G."/>
            <person name="Scheremetjew M."/>
            <person name="Finn R."/>
            <person name="Kale V."/>
            <person name="Holt S."/>
            <person name="Cochrane G."/>
            <person name="Meng A."/>
            <person name="Brown T."/>
            <person name="Cohen L."/>
        </authorList>
    </citation>
    <scope>NUCLEOTIDE SEQUENCE</scope>
    <source>
        <strain evidence="3">GSBS06</strain>
    </source>
</reference>
<gene>
    <name evidence="3" type="ORF">ASTO00021_LOCUS2480</name>
</gene>
<dbReference type="InterPro" id="IPR036291">
    <property type="entry name" value="NAD(P)-bd_dom_sf"/>
</dbReference>
<evidence type="ECO:0000313" key="3">
    <source>
        <dbReference type="EMBL" id="CAE0432151.1"/>
    </source>
</evidence>
<organism evidence="3">
    <name type="scientific">Aplanochytrium stocchinoi</name>
    <dbReference type="NCBI Taxonomy" id="215587"/>
    <lineage>
        <taxon>Eukaryota</taxon>
        <taxon>Sar</taxon>
        <taxon>Stramenopiles</taxon>
        <taxon>Bigyra</taxon>
        <taxon>Labyrinthulomycetes</taxon>
        <taxon>Thraustochytrida</taxon>
        <taxon>Thraustochytriidae</taxon>
        <taxon>Aplanochytrium</taxon>
    </lineage>
</organism>
<evidence type="ECO:0000256" key="2">
    <source>
        <dbReference type="ARBA" id="ARBA00023002"/>
    </source>
</evidence>
<evidence type="ECO:0000256" key="1">
    <source>
        <dbReference type="ARBA" id="ARBA00006484"/>
    </source>
</evidence>
<proteinExistence type="inferred from homology"/>
<dbReference type="Gene3D" id="3.40.50.720">
    <property type="entry name" value="NAD(P)-binding Rossmann-like Domain"/>
    <property type="match status" value="1"/>
</dbReference>
<dbReference type="GO" id="GO:0016491">
    <property type="term" value="F:oxidoreductase activity"/>
    <property type="evidence" value="ECO:0007669"/>
    <property type="project" value="UniProtKB-KW"/>
</dbReference>
<name>A0A7S3LJ94_9STRA</name>